<feature type="compositionally biased region" description="Polar residues" evidence="11">
    <location>
        <begin position="351"/>
        <end position="360"/>
    </location>
</feature>
<dbReference type="GO" id="GO:0006915">
    <property type="term" value="P:apoptotic process"/>
    <property type="evidence" value="ECO:0007669"/>
    <property type="project" value="UniProtKB-KW"/>
</dbReference>
<evidence type="ECO:0000256" key="10">
    <source>
        <dbReference type="SAM" id="Coils"/>
    </source>
</evidence>
<feature type="region of interest" description="Disordered" evidence="11">
    <location>
        <begin position="1"/>
        <end position="27"/>
    </location>
</feature>
<sequence length="1421" mass="160915">MASEDVIELGSSEDETGPPAPKKIKPLPNAMVHIPNKLHGITIKPMATNLPHKHKVLLGKSLSITKLPQSTTVNLTPNANRHNGRPMQKCVSKPIYRKLMTDKPVPIQDKFNINPFNIANRGPTLLNRTPSKFTKRQFKVQDPKVLNNLPPSITIKRTQGGKSVVPVASVPNVNKITVKKNLTLVPSKTLQKDHGSCVGDVLTVELDDDEGSQSSTATGSPQWYLRPEEQLNENSLELKNNKEPEASNMIEIIIEDSPVKPCLLKDSHQKSNELSITIEDSPIKPFNDASSVCDSDNEQDNTKVPLSKKKLKYPGNSEFNENEMEVDNDSSVNKSEVNNHPEEGIVENDSENGVQQTTQLDENDKPEKTDSLTVNSIMVKKDNSLESDPHSNDKRVEVPNKDVKSVCSSESSEFHPIYQKFIDLCFELENSDDMNKIVEKKIKTYYRQVSKEYVESEEFIDMVSTKITLMKAGPQKMYLYIKDIVDELNLQRKMAKTQPLLENKKESVEETNKDFFEEDNPYDSKRRRQIRKLEKTIKKLHRAIQKLEEQEVDFDDEEDSVYLLTERYKERLVRVYAKFCQISNTKMPSEPRIQIQCRPGQPLGPARRLEKWINRKVPIGTPLPFPDFHDVLKCVREANEEDQLGWNEADIMEEARDLFTRCGKKLQRRRQENEWRLAASRITHDVDPAEQNETLKKKLDENKMVAAKKETELFNKYADKQNLLKLEAVEIGDKEADESPVESEEDEVNDDSNSLEDRHKRKDRLRRLLQEKSNRVIGEKDSDSKKESERLSSPSQSQTDNVKALHSKEGSKPENSRESKIDDNIEESHKNLNAVESESDKDNKNLTKVTSEVEKQNEIEQNGSVTDTVVVEITDNTHNNENTADEVNDMKTTGEIDCITPTDMIKPEPKVYDTERVTLISDDSDVDELNLLQKLHSGNEISSSESSECDSPIAISDTLESNSDSEDNDTHDVISIENSSYSESETAKEDISVNEIPEKCSKVGEDAVIYNLEEESQNIDSVDSVFEADKEYPEKIDDKIELEDESQNADSVDSVIEADKEHPEKIDDKMELEDESQNADSVDSVVEAVKEYSEKIDDEIELEDESQNADIVDSVIEADKEHPEKIDDKIELEDESQNADSIDSVIEADKEYAENIDDKIELEDESQNADSVGSVVEAVKEYSEKIDDEIELEDELQNVDSVDSAVEADKKYSEKSNKNNDEMEDVLLASSDDEDMTHQDINLSKGGSDYINLKDDAISISESNKDEVPDEKRYEMLNADLNAGESDCTVRMHSREDISESKKIEKHGDGSEAMDIFETTLNNDQDREVIANSVEIEEETKIVCNSQEDMFTCVDAFVAPLEPLDCLKDATSNTIDSTENDVNMSNISNIVEHHSKNTKLAGHEKNTEDVEMLDSDENART</sequence>
<proteinExistence type="predicted"/>
<keyword evidence="5" id="KW-0963">Cytoplasm</keyword>
<feature type="region of interest" description="Disordered" evidence="11">
    <location>
        <begin position="1116"/>
        <end position="1142"/>
    </location>
</feature>
<dbReference type="GO" id="GO:0042393">
    <property type="term" value="F:histone binding"/>
    <property type="evidence" value="ECO:0007669"/>
    <property type="project" value="InterPro"/>
</dbReference>
<evidence type="ECO:0000256" key="8">
    <source>
        <dbReference type="ARBA" id="ARBA00023186"/>
    </source>
</evidence>
<evidence type="ECO:0000313" key="13">
    <source>
        <dbReference type="EMBL" id="CAK1599582.1"/>
    </source>
</evidence>
<evidence type="ECO:0000256" key="1">
    <source>
        <dbReference type="ARBA" id="ARBA00004123"/>
    </source>
</evidence>
<feature type="coiled-coil region" evidence="10">
    <location>
        <begin position="530"/>
        <end position="560"/>
    </location>
</feature>
<dbReference type="CDD" id="cd13150">
    <property type="entry name" value="DAXX_histone_binding"/>
    <property type="match status" value="1"/>
</dbReference>
<feature type="region of interest" description="Disordered" evidence="11">
    <location>
        <begin position="1229"/>
        <end position="1248"/>
    </location>
</feature>
<feature type="region of interest" description="Disordered" evidence="11">
    <location>
        <begin position="1397"/>
        <end position="1421"/>
    </location>
</feature>
<gene>
    <name evidence="13" type="ORF">PARMNEM_LOCUS18450</name>
</gene>
<evidence type="ECO:0000256" key="9">
    <source>
        <dbReference type="ARBA" id="ARBA00023242"/>
    </source>
</evidence>
<dbReference type="PANTHER" id="PTHR12766:SF7">
    <property type="entry name" value="DEATH DOMAIN-ASSOCIATED PROTEIN 6"/>
    <property type="match status" value="1"/>
</dbReference>
<evidence type="ECO:0000256" key="3">
    <source>
        <dbReference type="ARBA" id="ARBA00004496"/>
    </source>
</evidence>
<feature type="compositionally biased region" description="Polar residues" evidence="11">
    <location>
        <begin position="791"/>
        <end position="801"/>
    </location>
</feature>
<feature type="compositionally biased region" description="Basic and acidic residues" evidence="11">
    <location>
        <begin position="838"/>
        <end position="858"/>
    </location>
</feature>
<accession>A0AAV1LZT5</accession>
<dbReference type="GO" id="GO:0003713">
    <property type="term" value="F:transcription coactivator activity"/>
    <property type="evidence" value="ECO:0007669"/>
    <property type="project" value="TreeGrafter"/>
</dbReference>
<feature type="compositionally biased region" description="Basic and acidic residues" evidence="11">
    <location>
        <begin position="1397"/>
        <end position="1408"/>
    </location>
</feature>
<feature type="compositionally biased region" description="Basic and acidic residues" evidence="11">
    <location>
        <begin position="806"/>
        <end position="830"/>
    </location>
</feature>
<feature type="compositionally biased region" description="Acidic residues" evidence="11">
    <location>
        <begin position="735"/>
        <end position="754"/>
    </location>
</feature>
<feature type="region of interest" description="Disordered" evidence="11">
    <location>
        <begin position="734"/>
        <end position="894"/>
    </location>
</feature>
<keyword evidence="4" id="KW-0158">Chromosome</keyword>
<dbReference type="GO" id="GO:0005694">
    <property type="term" value="C:chromosome"/>
    <property type="evidence" value="ECO:0007669"/>
    <property type="project" value="UniProtKB-SubCell"/>
</dbReference>
<feature type="compositionally biased region" description="Acidic residues" evidence="11">
    <location>
        <begin position="1409"/>
        <end position="1421"/>
    </location>
</feature>
<dbReference type="Gene3D" id="1.20.58.2170">
    <property type="match status" value="1"/>
</dbReference>
<keyword evidence="6" id="KW-0053">Apoptosis</keyword>
<feature type="compositionally biased region" description="Acidic residues" evidence="11">
    <location>
        <begin position="1"/>
        <end position="16"/>
    </location>
</feature>
<dbReference type="EMBL" id="CAVLGL010000115">
    <property type="protein sequence ID" value="CAK1599582.1"/>
    <property type="molecule type" value="Genomic_DNA"/>
</dbReference>
<dbReference type="GO" id="GO:0016605">
    <property type="term" value="C:PML body"/>
    <property type="evidence" value="ECO:0007669"/>
    <property type="project" value="TreeGrafter"/>
</dbReference>
<dbReference type="InterPro" id="IPR046378">
    <property type="entry name" value="DAXX_histone-bd"/>
</dbReference>
<protein>
    <recommendedName>
        <fullName evidence="12">Daxx histone-binding domain-containing protein</fullName>
    </recommendedName>
</protein>
<comment type="caution">
    <text evidence="13">The sequence shown here is derived from an EMBL/GenBank/DDBJ whole genome shotgun (WGS) entry which is preliminary data.</text>
</comment>
<evidence type="ECO:0000256" key="2">
    <source>
        <dbReference type="ARBA" id="ARBA00004286"/>
    </source>
</evidence>
<keyword evidence="7 10" id="KW-0175">Coiled coil</keyword>
<feature type="compositionally biased region" description="Basic and acidic residues" evidence="11">
    <location>
        <begin position="1207"/>
        <end position="1221"/>
    </location>
</feature>
<dbReference type="GO" id="GO:0003714">
    <property type="term" value="F:transcription corepressor activity"/>
    <property type="evidence" value="ECO:0007669"/>
    <property type="project" value="TreeGrafter"/>
</dbReference>
<reference evidence="13 14" key="1">
    <citation type="submission" date="2023-11" db="EMBL/GenBank/DDBJ databases">
        <authorList>
            <person name="Hedman E."/>
            <person name="Englund M."/>
            <person name="Stromberg M."/>
            <person name="Nyberg Akerstrom W."/>
            <person name="Nylinder S."/>
            <person name="Jareborg N."/>
            <person name="Kallberg Y."/>
            <person name="Kronander E."/>
        </authorList>
    </citation>
    <scope>NUCLEOTIDE SEQUENCE [LARGE SCALE GENOMIC DNA]</scope>
</reference>
<dbReference type="InterPro" id="IPR046426">
    <property type="entry name" value="DAXX_histone-bd_sf"/>
</dbReference>
<feature type="region of interest" description="Disordered" evidence="11">
    <location>
        <begin position="939"/>
        <end position="993"/>
    </location>
</feature>
<feature type="compositionally biased region" description="Basic and acidic residues" evidence="11">
    <location>
        <begin position="1057"/>
        <end position="1069"/>
    </location>
</feature>
<dbReference type="GO" id="GO:0005737">
    <property type="term" value="C:cytoplasm"/>
    <property type="evidence" value="ECO:0007669"/>
    <property type="project" value="UniProtKB-SubCell"/>
</dbReference>
<dbReference type="Pfam" id="PF20920">
    <property type="entry name" value="DAXX_hist_bd"/>
    <property type="match status" value="1"/>
</dbReference>
<dbReference type="PANTHER" id="PTHR12766">
    <property type="entry name" value="DEATH DOMAIN-ASSOCIATED PROTEIN 6 DAXX"/>
    <property type="match status" value="1"/>
</dbReference>
<feature type="region of interest" description="Disordered" evidence="11">
    <location>
        <begin position="282"/>
        <end position="396"/>
    </location>
</feature>
<keyword evidence="9" id="KW-0539">Nucleus</keyword>
<feature type="region of interest" description="Disordered" evidence="11">
    <location>
        <begin position="1196"/>
        <end position="1222"/>
    </location>
</feature>
<evidence type="ECO:0000256" key="6">
    <source>
        <dbReference type="ARBA" id="ARBA00022703"/>
    </source>
</evidence>
<feature type="compositionally biased region" description="Low complexity" evidence="11">
    <location>
        <begin position="975"/>
        <end position="984"/>
    </location>
</feature>
<dbReference type="Proteomes" id="UP001314205">
    <property type="component" value="Unassembled WGS sequence"/>
</dbReference>
<evidence type="ECO:0000313" key="14">
    <source>
        <dbReference type="Proteomes" id="UP001314205"/>
    </source>
</evidence>
<evidence type="ECO:0000259" key="12">
    <source>
        <dbReference type="Pfam" id="PF20920"/>
    </source>
</evidence>
<feature type="compositionally biased region" description="Low complexity" evidence="11">
    <location>
        <begin position="939"/>
        <end position="951"/>
    </location>
</feature>
<keyword evidence="8" id="KW-0143">Chaperone</keyword>
<feature type="domain" description="Daxx histone-binding" evidence="12">
    <location>
        <begin position="638"/>
        <end position="718"/>
    </location>
</feature>
<dbReference type="GO" id="GO:0050681">
    <property type="term" value="F:nuclear androgen receptor binding"/>
    <property type="evidence" value="ECO:0007669"/>
    <property type="project" value="TreeGrafter"/>
</dbReference>
<feature type="compositionally biased region" description="Basic and acidic residues" evidence="11">
    <location>
        <begin position="766"/>
        <end position="790"/>
    </location>
</feature>
<feature type="compositionally biased region" description="Basic and acidic residues" evidence="11">
    <location>
        <begin position="1117"/>
        <end position="1129"/>
    </location>
</feature>
<name>A0AAV1LZT5_9NEOP</name>
<feature type="region of interest" description="Disordered" evidence="11">
    <location>
        <begin position="1037"/>
        <end position="1084"/>
    </location>
</feature>
<keyword evidence="14" id="KW-1185">Reference proteome</keyword>
<evidence type="ECO:0000256" key="5">
    <source>
        <dbReference type="ARBA" id="ARBA00022490"/>
    </source>
</evidence>
<feature type="region of interest" description="Disordered" evidence="11">
    <location>
        <begin position="1288"/>
        <end position="1310"/>
    </location>
</feature>
<evidence type="ECO:0000256" key="4">
    <source>
        <dbReference type="ARBA" id="ARBA00022454"/>
    </source>
</evidence>
<evidence type="ECO:0000256" key="11">
    <source>
        <dbReference type="SAM" id="MobiDB-lite"/>
    </source>
</evidence>
<comment type="subcellular location">
    <subcellularLocation>
        <location evidence="2">Chromosome</location>
    </subcellularLocation>
    <subcellularLocation>
        <location evidence="3">Cytoplasm</location>
    </subcellularLocation>
    <subcellularLocation>
        <location evidence="1">Nucleus</location>
    </subcellularLocation>
</comment>
<dbReference type="InterPro" id="IPR038298">
    <property type="entry name" value="Daxx_N_sf"/>
</dbReference>
<organism evidence="13 14">
    <name type="scientific">Parnassius mnemosyne</name>
    <name type="common">clouded apollo</name>
    <dbReference type="NCBI Taxonomy" id="213953"/>
    <lineage>
        <taxon>Eukaryota</taxon>
        <taxon>Metazoa</taxon>
        <taxon>Ecdysozoa</taxon>
        <taxon>Arthropoda</taxon>
        <taxon>Hexapoda</taxon>
        <taxon>Insecta</taxon>
        <taxon>Pterygota</taxon>
        <taxon>Neoptera</taxon>
        <taxon>Endopterygota</taxon>
        <taxon>Lepidoptera</taxon>
        <taxon>Glossata</taxon>
        <taxon>Ditrysia</taxon>
        <taxon>Papilionoidea</taxon>
        <taxon>Papilionidae</taxon>
        <taxon>Parnassiinae</taxon>
        <taxon>Parnassini</taxon>
        <taxon>Parnassius</taxon>
        <taxon>Driopa</taxon>
    </lineage>
</organism>
<feature type="compositionally biased region" description="Basic and acidic residues" evidence="11">
    <location>
        <begin position="379"/>
        <end position="396"/>
    </location>
</feature>
<dbReference type="Gene3D" id="1.10.8.810">
    <property type="entry name" value="Daxx helical bundle domain"/>
    <property type="match status" value="1"/>
</dbReference>
<evidence type="ECO:0000256" key="7">
    <source>
        <dbReference type="ARBA" id="ARBA00023054"/>
    </source>
</evidence>